<feature type="domain" description="VTT" evidence="9">
    <location>
        <begin position="47"/>
        <end position="181"/>
    </location>
</feature>
<accession>A0ABP7X5G7</accession>
<evidence type="ECO:0000313" key="10">
    <source>
        <dbReference type="EMBL" id="GAA4104541.1"/>
    </source>
</evidence>
<evidence type="ECO:0000259" key="9">
    <source>
        <dbReference type="Pfam" id="PF09335"/>
    </source>
</evidence>
<gene>
    <name evidence="10" type="ORF">GCM10022214_83810</name>
</gene>
<feature type="region of interest" description="Disordered" evidence="8">
    <location>
        <begin position="219"/>
        <end position="239"/>
    </location>
</feature>
<evidence type="ECO:0000313" key="11">
    <source>
        <dbReference type="Proteomes" id="UP001500683"/>
    </source>
</evidence>
<comment type="subcellular location">
    <subcellularLocation>
        <location evidence="1 7">Cell membrane</location>
        <topology evidence="1 7">Multi-pass membrane protein</topology>
    </subcellularLocation>
</comment>
<organism evidence="10 11">
    <name type="scientific">Actinomadura miaoliensis</name>
    <dbReference type="NCBI Taxonomy" id="430685"/>
    <lineage>
        <taxon>Bacteria</taxon>
        <taxon>Bacillati</taxon>
        <taxon>Actinomycetota</taxon>
        <taxon>Actinomycetes</taxon>
        <taxon>Streptosporangiales</taxon>
        <taxon>Thermomonosporaceae</taxon>
        <taxon>Actinomadura</taxon>
    </lineage>
</organism>
<evidence type="ECO:0000256" key="6">
    <source>
        <dbReference type="ARBA" id="ARBA00023136"/>
    </source>
</evidence>
<dbReference type="PANTHER" id="PTHR30353">
    <property type="entry name" value="INNER MEMBRANE PROTEIN DEDA-RELATED"/>
    <property type="match status" value="1"/>
</dbReference>
<evidence type="ECO:0000256" key="4">
    <source>
        <dbReference type="ARBA" id="ARBA00022692"/>
    </source>
</evidence>
<dbReference type="Pfam" id="PF09335">
    <property type="entry name" value="VTT_dom"/>
    <property type="match status" value="1"/>
</dbReference>
<evidence type="ECO:0000256" key="3">
    <source>
        <dbReference type="ARBA" id="ARBA00022475"/>
    </source>
</evidence>
<feature type="transmembrane region" description="Helical" evidence="7">
    <location>
        <begin position="161"/>
        <end position="181"/>
    </location>
</feature>
<feature type="transmembrane region" description="Helical" evidence="7">
    <location>
        <begin position="18"/>
        <end position="36"/>
    </location>
</feature>
<reference evidence="11" key="1">
    <citation type="journal article" date="2019" name="Int. J. Syst. Evol. Microbiol.">
        <title>The Global Catalogue of Microorganisms (GCM) 10K type strain sequencing project: providing services to taxonomists for standard genome sequencing and annotation.</title>
        <authorList>
            <consortium name="The Broad Institute Genomics Platform"/>
            <consortium name="The Broad Institute Genome Sequencing Center for Infectious Disease"/>
            <person name="Wu L."/>
            <person name="Ma J."/>
        </authorList>
    </citation>
    <scope>NUCLEOTIDE SEQUENCE [LARGE SCALE GENOMIC DNA]</scope>
    <source>
        <strain evidence="11">JCM 16702</strain>
    </source>
</reference>
<evidence type="ECO:0000256" key="1">
    <source>
        <dbReference type="ARBA" id="ARBA00004651"/>
    </source>
</evidence>
<dbReference type="Proteomes" id="UP001500683">
    <property type="component" value="Unassembled WGS sequence"/>
</dbReference>
<evidence type="ECO:0000256" key="7">
    <source>
        <dbReference type="RuleBase" id="RU367016"/>
    </source>
</evidence>
<dbReference type="PANTHER" id="PTHR30353:SF0">
    <property type="entry name" value="TRANSMEMBRANE PROTEIN"/>
    <property type="match status" value="1"/>
</dbReference>
<feature type="transmembrane region" description="Helical" evidence="7">
    <location>
        <begin position="193"/>
        <end position="213"/>
    </location>
</feature>
<comment type="similarity">
    <text evidence="2 7">Belongs to the DedA family.</text>
</comment>
<feature type="transmembrane region" description="Helical" evidence="7">
    <location>
        <begin position="75"/>
        <end position="97"/>
    </location>
</feature>
<dbReference type="InterPro" id="IPR032816">
    <property type="entry name" value="VTT_dom"/>
</dbReference>
<evidence type="ECO:0000256" key="2">
    <source>
        <dbReference type="ARBA" id="ARBA00010792"/>
    </source>
</evidence>
<proteinExistence type="inferred from homology"/>
<dbReference type="InterPro" id="IPR032818">
    <property type="entry name" value="DedA-like"/>
</dbReference>
<keyword evidence="3 7" id="KW-1003">Cell membrane</keyword>
<keyword evidence="11" id="KW-1185">Reference proteome</keyword>
<feature type="transmembrane region" description="Helical" evidence="7">
    <location>
        <begin position="41"/>
        <end position="63"/>
    </location>
</feature>
<dbReference type="RefSeq" id="WP_344958809.1">
    <property type="nucleotide sequence ID" value="NZ_BAAAZG010000080.1"/>
</dbReference>
<keyword evidence="5 7" id="KW-1133">Transmembrane helix</keyword>
<keyword evidence="4 7" id="KW-0812">Transmembrane</keyword>
<evidence type="ECO:0000256" key="5">
    <source>
        <dbReference type="ARBA" id="ARBA00022989"/>
    </source>
</evidence>
<name>A0ABP7X5G7_9ACTN</name>
<evidence type="ECO:0000256" key="8">
    <source>
        <dbReference type="SAM" id="MobiDB-lite"/>
    </source>
</evidence>
<keyword evidence="6 7" id="KW-0472">Membrane</keyword>
<sequence>MDLALISSNITEWLHPTAWLQLFGTFATIGVLAIIFAETGLLVGCLLPGDSLLFTAGILTAVTEVNGQKFQPLSLPWLLVGGPIAAIVGAQLGHWLGARYGRRLFDRPDSRLFRREWVEKAEYYFNRFGPARAVVLARFIPIVRTFLNPLAGMLGMPPRRFLVWNALGAVVWADAMFLAGHFLGTSVPDIERYILPGVAVILVLSVIPIVLEVRKGRRHGANKNGSEESRPSLSSDTYR</sequence>
<comment type="caution">
    <text evidence="10">The sequence shown here is derived from an EMBL/GenBank/DDBJ whole genome shotgun (WGS) entry which is preliminary data.</text>
</comment>
<protein>
    <submittedName>
        <fullName evidence="10">DedA family protein</fullName>
    </submittedName>
</protein>
<dbReference type="EMBL" id="BAAAZG010000080">
    <property type="protein sequence ID" value="GAA4104541.1"/>
    <property type="molecule type" value="Genomic_DNA"/>
</dbReference>